<dbReference type="RefSeq" id="WP_108576938.1">
    <property type="nucleotide sequence ID" value="NZ_CP026952.1"/>
</dbReference>
<organism evidence="1 2">
    <name type="scientific">Aeromicrobium chenweiae</name>
    <dbReference type="NCBI Taxonomy" id="2079793"/>
    <lineage>
        <taxon>Bacteria</taxon>
        <taxon>Bacillati</taxon>
        <taxon>Actinomycetota</taxon>
        <taxon>Actinomycetes</taxon>
        <taxon>Propionibacteriales</taxon>
        <taxon>Nocardioidaceae</taxon>
        <taxon>Aeromicrobium</taxon>
    </lineage>
</organism>
<evidence type="ECO:0000313" key="1">
    <source>
        <dbReference type="EMBL" id="AWB91292.1"/>
    </source>
</evidence>
<dbReference type="OrthoDB" id="2623652at2"/>
<dbReference type="Pfam" id="PF08570">
    <property type="entry name" value="DUF1761"/>
    <property type="match status" value="1"/>
</dbReference>
<sequence length="138" mass="14433">MFDVIPEINWLAVLLSTLALAVLGGLYFGALVPKQYVAVLGRQDLPAPEPDALTYGGPVACMLVVVLTDAVLMAALDVQTMGDALTFGALVGVGYLVSMTFNIAINPSFPRPLAYGLLNTPYFLGGSLVACAILQLMG</sequence>
<dbReference type="InterPro" id="IPR013879">
    <property type="entry name" value="DUF1761"/>
</dbReference>
<dbReference type="AlphaFoldDB" id="A0A2S0WJ28"/>
<dbReference type="KEGG" id="aez:C3E78_03115"/>
<gene>
    <name evidence="1" type="ORF">C3E78_03115</name>
</gene>
<protein>
    <submittedName>
        <fullName evidence="1">DUF1761 domain-containing protein</fullName>
    </submittedName>
</protein>
<reference evidence="2" key="1">
    <citation type="submission" date="2018-01" db="EMBL/GenBank/DDBJ databases">
        <authorList>
            <person name="Li J."/>
        </authorList>
    </citation>
    <scope>NUCLEOTIDE SEQUENCE [LARGE SCALE GENOMIC DNA]</scope>
    <source>
        <strain evidence="2">592</strain>
    </source>
</reference>
<evidence type="ECO:0000313" key="2">
    <source>
        <dbReference type="Proteomes" id="UP000244384"/>
    </source>
</evidence>
<accession>A0A2S0WJ28</accession>
<accession>A0A5F2EQH9</accession>
<dbReference type="EMBL" id="CP026952">
    <property type="protein sequence ID" value="AWB91292.1"/>
    <property type="molecule type" value="Genomic_DNA"/>
</dbReference>
<proteinExistence type="predicted"/>
<keyword evidence="2" id="KW-1185">Reference proteome</keyword>
<name>A0A2S0WJ28_9ACTN</name>
<dbReference type="Proteomes" id="UP000244384">
    <property type="component" value="Chromosome"/>
</dbReference>